<dbReference type="Pfam" id="PF01636">
    <property type="entry name" value="APH"/>
    <property type="match status" value="1"/>
</dbReference>
<dbReference type="AlphaFoldDB" id="A0A939RUT5"/>
<dbReference type="EMBL" id="JAGDYL010000024">
    <property type="protein sequence ID" value="MBO1806135.1"/>
    <property type="molecule type" value="Genomic_DNA"/>
</dbReference>
<proteinExistence type="predicted"/>
<reference evidence="3" key="1">
    <citation type="submission" date="2021-03" db="EMBL/GenBank/DDBJ databases">
        <title>Leucobacter chromiisoli sp. nov., isolated from chromium-containing soil of chemical plant.</title>
        <authorList>
            <person name="Xu Z."/>
        </authorList>
    </citation>
    <scope>NUCLEOTIDE SEQUENCE</scope>
    <source>
        <strain evidence="3">A2</strain>
    </source>
</reference>
<protein>
    <submittedName>
        <fullName evidence="3">Phosphotransferase</fullName>
    </submittedName>
</protein>
<dbReference type="RefSeq" id="WP_208046601.1">
    <property type="nucleotide sequence ID" value="NZ_JAGDYL010000024.1"/>
</dbReference>
<evidence type="ECO:0000313" key="3">
    <source>
        <dbReference type="EMBL" id="MBO1806135.1"/>
    </source>
</evidence>
<feature type="compositionally biased region" description="Acidic residues" evidence="1">
    <location>
        <begin position="383"/>
        <end position="394"/>
    </location>
</feature>
<feature type="region of interest" description="Disordered" evidence="1">
    <location>
        <begin position="351"/>
        <end position="401"/>
    </location>
</feature>
<evidence type="ECO:0000259" key="2">
    <source>
        <dbReference type="Pfam" id="PF01636"/>
    </source>
</evidence>
<accession>A0A939RUT5</accession>
<sequence length="401" mass="42783">MASLPFTLAALATSAVPNLEVLGVRGHDGDPDFASAVIATDRGELLVRVPRSEAAEVRQSAEILGLAAFSEGSKTLLPFAVPETLGLTRAGETRAVISTLLTGSRFTAEDLAEDALLLESIAETLAAIHDLPGTVAQQGGLPVRSSRDLRLQATRVMDRASATRLLPRTVLGRWERVLESTELWDFSPAMVHGSLDADQLYVDADRIIGVDGWSEFSIGDPAGDFAWLLAAGTDVLDSVLARYGRIRSAGSLPSLRARAVLYRELEIARWLLHGVEAHDQQVIDDAVDMLDRLVDSLVGTAPVLARATLTEEQVEAMLEETPEVVDRLSETAAYEALDEDRMFGVETAFVETPDEAEPAGAESESGPGAETADAGEGSIANADEQETAAIDDEDLPAKERG</sequence>
<dbReference type="Proteomes" id="UP000664398">
    <property type="component" value="Unassembled WGS sequence"/>
</dbReference>
<dbReference type="SUPFAM" id="SSF56112">
    <property type="entry name" value="Protein kinase-like (PK-like)"/>
    <property type="match status" value="1"/>
</dbReference>
<keyword evidence="4" id="KW-1185">Reference proteome</keyword>
<feature type="compositionally biased region" description="Low complexity" evidence="1">
    <location>
        <begin position="358"/>
        <end position="370"/>
    </location>
</feature>
<dbReference type="InterPro" id="IPR011009">
    <property type="entry name" value="Kinase-like_dom_sf"/>
</dbReference>
<dbReference type="InterPro" id="IPR002575">
    <property type="entry name" value="Aminoglycoside_PTrfase"/>
</dbReference>
<evidence type="ECO:0000313" key="4">
    <source>
        <dbReference type="Proteomes" id="UP000664398"/>
    </source>
</evidence>
<gene>
    <name evidence="3" type="ORF">J4H91_12550</name>
</gene>
<dbReference type="Gene3D" id="3.90.1200.10">
    <property type="match status" value="1"/>
</dbReference>
<comment type="caution">
    <text evidence="3">The sequence shown here is derived from an EMBL/GenBank/DDBJ whole genome shotgun (WGS) entry which is preliminary data.</text>
</comment>
<name>A0A939RUT5_9MICO</name>
<feature type="domain" description="Aminoglycoside phosphotransferase" evidence="2">
    <location>
        <begin position="37"/>
        <end position="248"/>
    </location>
</feature>
<organism evidence="3 4">
    <name type="scientific">Leucobacter ruminantium</name>
    <dbReference type="NCBI Taxonomy" id="1289170"/>
    <lineage>
        <taxon>Bacteria</taxon>
        <taxon>Bacillati</taxon>
        <taxon>Actinomycetota</taxon>
        <taxon>Actinomycetes</taxon>
        <taxon>Micrococcales</taxon>
        <taxon>Microbacteriaceae</taxon>
        <taxon>Leucobacter</taxon>
    </lineage>
</organism>
<evidence type="ECO:0000256" key="1">
    <source>
        <dbReference type="SAM" id="MobiDB-lite"/>
    </source>
</evidence>